<comment type="caution">
    <text evidence="3">The sequence shown here is derived from an EMBL/GenBank/DDBJ whole genome shotgun (WGS) entry which is preliminary data.</text>
</comment>
<accession>A0A397VMH9</accession>
<dbReference type="EMBL" id="QKWP01000249">
    <property type="protein sequence ID" value="RIB23670.1"/>
    <property type="molecule type" value="Genomic_DNA"/>
</dbReference>
<gene>
    <name evidence="3" type="ORF">C2G38_2032541</name>
</gene>
<evidence type="ECO:0000313" key="4">
    <source>
        <dbReference type="Proteomes" id="UP000266673"/>
    </source>
</evidence>
<keyword evidence="4" id="KW-1185">Reference proteome</keyword>
<keyword evidence="2" id="KW-0812">Transmembrane</keyword>
<dbReference type="STRING" id="44941.A0A397VMH9"/>
<sequence length="586" mass="67298">MKYFKKGYEKSKFLMMGKQDESHQRPWKEPCYASIVCPQHLKQQCPQIYQRRSEYHEKPKERVYSQAIPKKRCPSCQRKSHSILECPNVKRLDKRCNALFTALTSEQHDEFLEIINEKFPEALDDKQIPEALEFSVKVRPAKLSPKGEPIVAEILEPYSTSRIGTSGHVITAKSKNKEKAKPVDSLPKVFLGNEKQGKEKPKNSEQEVPMKRINGCQNDGNDWKSYNKKDTSDNCRITDDQEDPLDDIRNLYNRGCDYQNGIRIDNDEYEASEYNQALAPTSHNLFYCCQNEIEVEKIKLKPFVGYQRVENTVPNKETRDLGYPYRNGMRIKKNGCETFIKYRSPVEISWTNWNKEDGGKVTKSYNEKGKYQAFINDQKSAKMGPAEGTNDLGYSYQGGPNLKNSDFFDRSDNLGRRYGNGIGVEVIIFLGRTDNLGVCHQKKMDTITDGKATSEWDLKLAKNENQPKVINKERGLSNNYLQEMCGAWMDKVALIKDPPSLRKHANEVGDSIRMKKCKDNGNSPSFSNNKAENLKVKVELGIFLTMMKLHMMNDLERRADKDGIGDLYYFLSCISYFGIVVAWLGD</sequence>
<dbReference type="AlphaFoldDB" id="A0A397VMH9"/>
<name>A0A397VMH9_9GLOM</name>
<feature type="transmembrane region" description="Helical" evidence="2">
    <location>
        <begin position="567"/>
        <end position="585"/>
    </location>
</feature>
<reference evidence="3 4" key="1">
    <citation type="submission" date="2018-06" db="EMBL/GenBank/DDBJ databases">
        <title>Comparative genomics reveals the genomic features of Rhizophagus irregularis, R. cerebriforme, R. diaphanum and Gigaspora rosea, and their symbiotic lifestyle signature.</title>
        <authorList>
            <person name="Morin E."/>
            <person name="San Clemente H."/>
            <person name="Chen E.C.H."/>
            <person name="De La Providencia I."/>
            <person name="Hainaut M."/>
            <person name="Kuo A."/>
            <person name="Kohler A."/>
            <person name="Murat C."/>
            <person name="Tang N."/>
            <person name="Roy S."/>
            <person name="Loubradou J."/>
            <person name="Henrissat B."/>
            <person name="Grigoriev I.V."/>
            <person name="Corradi N."/>
            <person name="Roux C."/>
            <person name="Martin F.M."/>
        </authorList>
    </citation>
    <scope>NUCLEOTIDE SEQUENCE [LARGE SCALE GENOMIC DNA]</scope>
    <source>
        <strain evidence="3 4">DAOM 194757</strain>
    </source>
</reference>
<protein>
    <submittedName>
        <fullName evidence="3">Uncharacterized protein</fullName>
    </submittedName>
</protein>
<dbReference type="Proteomes" id="UP000266673">
    <property type="component" value="Unassembled WGS sequence"/>
</dbReference>
<evidence type="ECO:0000256" key="2">
    <source>
        <dbReference type="SAM" id="Phobius"/>
    </source>
</evidence>
<keyword evidence="2" id="KW-1133">Transmembrane helix</keyword>
<feature type="region of interest" description="Disordered" evidence="1">
    <location>
        <begin position="190"/>
        <end position="209"/>
    </location>
</feature>
<feature type="compositionally biased region" description="Basic and acidic residues" evidence="1">
    <location>
        <begin position="195"/>
        <end position="209"/>
    </location>
</feature>
<evidence type="ECO:0000256" key="1">
    <source>
        <dbReference type="SAM" id="MobiDB-lite"/>
    </source>
</evidence>
<organism evidence="3 4">
    <name type="scientific">Gigaspora rosea</name>
    <dbReference type="NCBI Taxonomy" id="44941"/>
    <lineage>
        <taxon>Eukaryota</taxon>
        <taxon>Fungi</taxon>
        <taxon>Fungi incertae sedis</taxon>
        <taxon>Mucoromycota</taxon>
        <taxon>Glomeromycotina</taxon>
        <taxon>Glomeromycetes</taxon>
        <taxon>Diversisporales</taxon>
        <taxon>Gigasporaceae</taxon>
        <taxon>Gigaspora</taxon>
    </lineage>
</organism>
<evidence type="ECO:0000313" key="3">
    <source>
        <dbReference type="EMBL" id="RIB23670.1"/>
    </source>
</evidence>
<keyword evidence="2" id="KW-0472">Membrane</keyword>
<proteinExistence type="predicted"/>